<evidence type="ECO:0000313" key="1">
    <source>
        <dbReference type="EMBL" id="KAJ4829031.1"/>
    </source>
</evidence>
<accession>A0A9Q0FCW8</accession>
<dbReference type="Proteomes" id="UP001141552">
    <property type="component" value="Unassembled WGS sequence"/>
</dbReference>
<protein>
    <submittedName>
        <fullName evidence="1">Uncharacterized protein</fullName>
    </submittedName>
</protein>
<comment type="caution">
    <text evidence="1">The sequence shown here is derived from an EMBL/GenBank/DDBJ whole genome shotgun (WGS) entry which is preliminary data.</text>
</comment>
<reference evidence="1" key="1">
    <citation type="submission" date="2022-02" db="EMBL/GenBank/DDBJ databases">
        <authorList>
            <person name="Henning P.M."/>
            <person name="McCubbin A.G."/>
            <person name="Shore J.S."/>
        </authorList>
    </citation>
    <scope>NUCLEOTIDE SEQUENCE</scope>
    <source>
        <strain evidence="1">F60SS</strain>
        <tissue evidence="1">Leaves</tissue>
    </source>
</reference>
<name>A0A9Q0FCW8_9ROSI</name>
<reference evidence="1" key="2">
    <citation type="journal article" date="2023" name="Plants (Basel)">
        <title>Annotation of the Turnera subulata (Passifloraceae) Draft Genome Reveals the S-Locus Evolved after the Divergence of Turneroideae from Passifloroideae in a Stepwise Manner.</title>
        <authorList>
            <person name="Henning P.M."/>
            <person name="Roalson E.H."/>
            <person name="Mir W."/>
            <person name="McCubbin A.G."/>
            <person name="Shore J.S."/>
        </authorList>
    </citation>
    <scope>NUCLEOTIDE SEQUENCE</scope>
    <source>
        <strain evidence="1">F60SS</strain>
    </source>
</reference>
<organism evidence="1 2">
    <name type="scientific">Turnera subulata</name>
    <dbReference type="NCBI Taxonomy" id="218843"/>
    <lineage>
        <taxon>Eukaryota</taxon>
        <taxon>Viridiplantae</taxon>
        <taxon>Streptophyta</taxon>
        <taxon>Embryophyta</taxon>
        <taxon>Tracheophyta</taxon>
        <taxon>Spermatophyta</taxon>
        <taxon>Magnoliopsida</taxon>
        <taxon>eudicotyledons</taxon>
        <taxon>Gunneridae</taxon>
        <taxon>Pentapetalae</taxon>
        <taxon>rosids</taxon>
        <taxon>fabids</taxon>
        <taxon>Malpighiales</taxon>
        <taxon>Passifloraceae</taxon>
        <taxon>Turnera</taxon>
    </lineage>
</organism>
<proteinExistence type="predicted"/>
<gene>
    <name evidence="1" type="ORF">Tsubulata_031531</name>
</gene>
<keyword evidence="2" id="KW-1185">Reference proteome</keyword>
<dbReference type="Gene3D" id="1.20.120.1770">
    <property type="match status" value="1"/>
</dbReference>
<dbReference type="AlphaFoldDB" id="A0A9Q0FCW8"/>
<dbReference type="EMBL" id="JAKUCV010006004">
    <property type="protein sequence ID" value="KAJ4829031.1"/>
    <property type="molecule type" value="Genomic_DNA"/>
</dbReference>
<sequence length="53" mass="6084">MQWAAGFSTFWYPGGAIGTRAALLPWHVFNNNNHLFFDWKYVLINISTPVLLS</sequence>
<evidence type="ECO:0000313" key="2">
    <source>
        <dbReference type="Proteomes" id="UP001141552"/>
    </source>
</evidence>